<evidence type="ECO:0000313" key="1">
    <source>
        <dbReference type="EMBL" id="ABK74134.1"/>
    </source>
</evidence>
<accession>A0QNU7</accession>
<organism evidence="1 2">
    <name type="scientific">Mycolicibacterium smegmatis (strain ATCC 700084 / mc(2)155)</name>
    <name type="common">Mycobacterium smegmatis</name>
    <dbReference type="NCBI Taxonomy" id="246196"/>
    <lineage>
        <taxon>Bacteria</taxon>
        <taxon>Bacillati</taxon>
        <taxon>Actinomycetota</taxon>
        <taxon>Actinomycetes</taxon>
        <taxon>Mycobacteriales</taxon>
        <taxon>Mycobacteriaceae</taxon>
        <taxon>Mycolicibacterium</taxon>
    </lineage>
</organism>
<dbReference type="KEGG" id="msb:LJ00_00850"/>
<name>A0QNU7_MYCS2</name>
<protein>
    <submittedName>
        <fullName evidence="1">Uncharacterized protein</fullName>
    </submittedName>
</protein>
<dbReference type="KEGG" id="msm:MSMEG_0169"/>
<dbReference type="EMBL" id="CP000480">
    <property type="protein sequence ID" value="ABK74134.1"/>
    <property type="molecule type" value="Genomic_DNA"/>
</dbReference>
<dbReference type="STRING" id="246196.MSMEG_0169"/>
<proteinExistence type="predicted"/>
<evidence type="ECO:0000313" key="2">
    <source>
        <dbReference type="Proteomes" id="UP000000757"/>
    </source>
</evidence>
<dbReference type="Proteomes" id="UP000000757">
    <property type="component" value="Chromosome"/>
</dbReference>
<gene>
    <name evidence="1" type="ordered locus">MSMEG_0169</name>
</gene>
<dbReference type="AlphaFoldDB" id="A0QNU7"/>
<reference evidence="1 2" key="1">
    <citation type="submission" date="2006-10" db="EMBL/GenBank/DDBJ databases">
        <authorList>
            <person name="Fleischmann R.D."/>
            <person name="Dodson R.J."/>
            <person name="Haft D.H."/>
            <person name="Merkel J.S."/>
            <person name="Nelson W.C."/>
            <person name="Fraser C.M."/>
        </authorList>
    </citation>
    <scope>NUCLEOTIDE SEQUENCE [LARGE SCALE GENOMIC DNA]</scope>
    <source>
        <strain evidence="2">ATCC 700084 / mc(2)155</strain>
    </source>
</reference>
<dbReference type="OrthoDB" id="9892540at2"/>
<keyword evidence="2" id="KW-1185">Reference proteome</keyword>
<sequence>MRALKTSFILFLAMIAAGARLPHSRKVVVTVPDVERLP</sequence>